<gene>
    <name evidence="2" type="ORF">SAMN05192584_11738</name>
</gene>
<feature type="transmembrane region" description="Helical" evidence="1">
    <location>
        <begin position="126"/>
        <end position="144"/>
    </location>
</feature>
<evidence type="ECO:0000313" key="2">
    <source>
        <dbReference type="EMBL" id="SFL33777.1"/>
    </source>
</evidence>
<keyword evidence="1" id="KW-0812">Transmembrane</keyword>
<dbReference type="OrthoDB" id="2109301at201174"/>
<keyword evidence="1" id="KW-0472">Membrane</keyword>
<evidence type="ECO:0000256" key="1">
    <source>
        <dbReference type="SAM" id="Phobius"/>
    </source>
</evidence>
<protein>
    <recommendedName>
        <fullName evidence="4">DUF3995 domain-containing protein</fullName>
    </recommendedName>
</protein>
<accession>A0A1I4GWP6</accession>
<feature type="transmembrane region" description="Helical" evidence="1">
    <location>
        <begin position="92"/>
        <end position="114"/>
    </location>
</feature>
<dbReference type="AlphaFoldDB" id="A0A1I4GWP6"/>
<evidence type="ECO:0008006" key="4">
    <source>
        <dbReference type="Google" id="ProtNLM"/>
    </source>
</evidence>
<name>A0A1I4GWP6_9ACTN</name>
<feature type="transmembrane region" description="Helical" evidence="1">
    <location>
        <begin position="57"/>
        <end position="80"/>
    </location>
</feature>
<sequence>MPRNPYRIAAAAAALVLAALSSLHLVWLRSPWPLTSRERFLETVVGQTDPSSSPPPWMTLAVACLLAVAAWLVLAGAGFVRGFLSHRVLNAVTGIAAAVLLLRGAAGLVLSGVIGQGPASFRFWDLVLYSPLTLALGTVAALVTRAPAGRP</sequence>
<dbReference type="RefSeq" id="WP_093851339.1">
    <property type="nucleotide sequence ID" value="NZ_FOSG01000017.1"/>
</dbReference>
<keyword evidence="3" id="KW-1185">Reference proteome</keyword>
<dbReference type="InterPro" id="IPR025058">
    <property type="entry name" value="DUF3995"/>
</dbReference>
<keyword evidence="1" id="KW-1133">Transmembrane helix</keyword>
<dbReference type="EMBL" id="FOSG01000017">
    <property type="protein sequence ID" value="SFL33777.1"/>
    <property type="molecule type" value="Genomic_DNA"/>
</dbReference>
<dbReference type="Proteomes" id="UP000198928">
    <property type="component" value="Unassembled WGS sequence"/>
</dbReference>
<evidence type="ECO:0000313" key="3">
    <source>
        <dbReference type="Proteomes" id="UP000198928"/>
    </source>
</evidence>
<reference evidence="3" key="1">
    <citation type="submission" date="2016-10" db="EMBL/GenBank/DDBJ databases">
        <authorList>
            <person name="Varghese N."/>
            <person name="Submissions S."/>
        </authorList>
    </citation>
    <scope>NUCLEOTIDE SEQUENCE [LARGE SCALE GENOMIC DNA]</scope>
    <source>
        <strain evidence="3">PL19</strain>
    </source>
</reference>
<proteinExistence type="predicted"/>
<dbReference type="Pfam" id="PF13160">
    <property type="entry name" value="DUF3995"/>
    <property type="match status" value="1"/>
</dbReference>
<organism evidence="2 3">
    <name type="scientific">Streptomyces pini</name>
    <dbReference type="NCBI Taxonomy" id="1520580"/>
    <lineage>
        <taxon>Bacteria</taxon>
        <taxon>Bacillati</taxon>
        <taxon>Actinomycetota</taxon>
        <taxon>Actinomycetes</taxon>
        <taxon>Kitasatosporales</taxon>
        <taxon>Streptomycetaceae</taxon>
        <taxon>Streptomyces</taxon>
    </lineage>
</organism>